<reference evidence="2 3" key="1">
    <citation type="submission" date="2016-11" db="EMBL/GenBank/DDBJ databases">
        <title>Paenibacillus species isolates.</title>
        <authorList>
            <person name="Beno S.M."/>
        </authorList>
    </citation>
    <scope>NUCLEOTIDE SEQUENCE [LARGE SCALE GENOMIC DNA]</scope>
    <source>
        <strain evidence="2 3">FSL H7-0433</strain>
    </source>
</reference>
<protein>
    <submittedName>
        <fullName evidence="2">Uncharacterized protein</fullName>
    </submittedName>
</protein>
<feature type="transmembrane region" description="Helical" evidence="1">
    <location>
        <begin position="35"/>
        <end position="57"/>
    </location>
</feature>
<name>A0ABX3GHT4_9BACL</name>
<evidence type="ECO:0000313" key="2">
    <source>
        <dbReference type="EMBL" id="OMD19956.1"/>
    </source>
</evidence>
<evidence type="ECO:0000313" key="3">
    <source>
        <dbReference type="Proteomes" id="UP000187158"/>
    </source>
</evidence>
<sequence length="64" mass="7100">MSIRKIATSAEQLQAQSAQMKGQLKKKNDKPFKNFLRKIGNIFILMIPAFVGAGIIAGKYDFAN</sequence>
<dbReference type="EMBL" id="MPVP01000228">
    <property type="protein sequence ID" value="OMD19956.1"/>
    <property type="molecule type" value="Genomic_DNA"/>
</dbReference>
<dbReference type="RefSeq" id="WP_076220042.1">
    <property type="nucleotide sequence ID" value="NZ_MPTF01000003.1"/>
</dbReference>
<organism evidence="2 3">
    <name type="scientific">Paenibacillus odorifer</name>
    <dbReference type="NCBI Taxonomy" id="189426"/>
    <lineage>
        <taxon>Bacteria</taxon>
        <taxon>Bacillati</taxon>
        <taxon>Bacillota</taxon>
        <taxon>Bacilli</taxon>
        <taxon>Bacillales</taxon>
        <taxon>Paenibacillaceae</taxon>
        <taxon>Paenibacillus</taxon>
    </lineage>
</organism>
<keyword evidence="1" id="KW-1133">Transmembrane helix</keyword>
<proteinExistence type="predicted"/>
<evidence type="ECO:0000256" key="1">
    <source>
        <dbReference type="SAM" id="Phobius"/>
    </source>
</evidence>
<accession>A0ABX3GHT4</accession>
<keyword evidence="1" id="KW-0812">Transmembrane</keyword>
<gene>
    <name evidence="2" type="ORF">BSO21_25015</name>
</gene>
<keyword evidence="1" id="KW-0472">Membrane</keyword>
<keyword evidence="3" id="KW-1185">Reference proteome</keyword>
<dbReference type="Proteomes" id="UP000187158">
    <property type="component" value="Unassembled WGS sequence"/>
</dbReference>
<comment type="caution">
    <text evidence="2">The sequence shown here is derived from an EMBL/GenBank/DDBJ whole genome shotgun (WGS) entry which is preliminary data.</text>
</comment>